<dbReference type="NCBIfam" id="TIGR04514">
    <property type="entry name" value="GWxTD_dom"/>
    <property type="match status" value="1"/>
</dbReference>
<dbReference type="Pfam" id="PF14559">
    <property type="entry name" value="TPR_19"/>
    <property type="match status" value="1"/>
</dbReference>
<gene>
    <name evidence="2" type="ORF">GGP61_002374</name>
</gene>
<dbReference type="InterPro" id="IPR030959">
    <property type="entry name" value="GWxTD_dom"/>
</dbReference>
<dbReference type="RefSeq" id="WP_164923689.1">
    <property type="nucleotide sequence ID" value="NZ_CALTRY010000043.1"/>
</dbReference>
<feature type="region of interest" description="Disordered" evidence="1">
    <location>
        <begin position="403"/>
        <end position="422"/>
    </location>
</feature>
<dbReference type="Proteomes" id="UP001155057">
    <property type="component" value="Unassembled WGS sequence"/>
</dbReference>
<organism evidence="2 3">
    <name type="scientific">Salinibacter ruber</name>
    <dbReference type="NCBI Taxonomy" id="146919"/>
    <lineage>
        <taxon>Bacteria</taxon>
        <taxon>Pseudomonadati</taxon>
        <taxon>Rhodothermota</taxon>
        <taxon>Rhodothermia</taxon>
        <taxon>Rhodothermales</taxon>
        <taxon>Salinibacteraceae</taxon>
        <taxon>Salinibacter</taxon>
    </lineage>
</organism>
<dbReference type="SUPFAM" id="SSF48452">
    <property type="entry name" value="TPR-like"/>
    <property type="match status" value="1"/>
</dbReference>
<proteinExistence type="predicted"/>
<accession>A0A9X2Q5Y3</accession>
<dbReference type="EMBL" id="JANUAE010000008">
    <property type="protein sequence ID" value="MCS3710754.1"/>
    <property type="molecule type" value="Genomic_DNA"/>
</dbReference>
<evidence type="ECO:0000313" key="2">
    <source>
        <dbReference type="EMBL" id="MCS3710754.1"/>
    </source>
</evidence>
<comment type="caution">
    <text evidence="2">The sequence shown here is derived from an EMBL/GenBank/DDBJ whole genome shotgun (WGS) entry which is preliminary data.</text>
</comment>
<reference evidence="2" key="1">
    <citation type="submission" date="2022-08" db="EMBL/GenBank/DDBJ databases">
        <title>Genomic Encyclopedia of Type Strains, Phase V (KMG-V): Genome sequencing to study the core and pangenomes of soil and plant-associated prokaryotes.</title>
        <authorList>
            <person name="Whitman W."/>
        </authorList>
    </citation>
    <scope>NUCLEOTIDE SEQUENCE</scope>
    <source>
        <strain evidence="2">SP3049</strain>
    </source>
</reference>
<name>A0A9X2Q5Y3_9BACT</name>
<evidence type="ECO:0000313" key="3">
    <source>
        <dbReference type="Proteomes" id="UP001155057"/>
    </source>
</evidence>
<dbReference type="InterPro" id="IPR011990">
    <property type="entry name" value="TPR-like_helical_dom_sf"/>
</dbReference>
<evidence type="ECO:0000256" key="1">
    <source>
        <dbReference type="SAM" id="MobiDB-lite"/>
    </source>
</evidence>
<dbReference type="Gene3D" id="1.25.40.10">
    <property type="entry name" value="Tetratricopeptide repeat domain"/>
    <property type="match status" value="1"/>
</dbReference>
<dbReference type="AlphaFoldDB" id="A0A9X2Q5Y3"/>
<protein>
    <submittedName>
        <fullName evidence="2">GWxTD domain-containing protein</fullName>
    </submittedName>
</protein>
<sequence length="766" mass="85303">MRGSSRSPRRRLLGAASVRVTHLLFGLLGGMLLCLCTAPSSAQAQLDIPDVQGPSGASQVEAGVELLREGRPADAAALLRSALDADSALVSPAHGAAAYWLGRAYQQADQPEKARSAWRTGLRTLWNVGRFDARLADAYLRRLTPEQLRGERLYAVDVYRSLLGRVGTDTSEAMRSLSRRRVAQMAPLMADSALARVIQQDRSTAPAEWTFEPDAGAALVEWWRGLDPLPATDANERLEEHLTRLVRVRQNFACAERVSAIDDRGLVHLRLGSPYKQRSLNYEDGEFFKEVYRFGVNVPPSSFPKSEIWLYTHIDESGFYLFAEESTSDCFRQAKANELMPRYLTRQRADTERGLNIAYSALMAMRAIYRELALFHINFSTRYSKIANYASWQEMQATAARAAERSGGGSGSAGQRSTKVGAGVGQTRRVFSNPSMGYDYPTRFVSRMVTRAEREDREAVERREEAMPRQHTALLDETARLPVSVRTARFLDPDGTTRTEVYWGVPADRLRLGEAGAPASSLIAVSAAQYDDEHRLLQRTRGRYPVEVQTGTDTRMIVPSPLTLEGATGRYHLGLQWGQYQLWASDSPSEGKRMGPKRRVATARVDSLEPLRAEGPGVEMSDVKVLTLPDTSAQSLARPAEQATPYPFRTLTGDTPLLLSFELYHLAYGADDRTRYSIAYEAKGETKRGWTKLFRGTDTQRTSTEMTMAGTDRRTTEAILLDLSEIQRDEPQDVRVTVRVTDEVTGATVSRDIEFVLRPRAAEGTQ</sequence>